<dbReference type="Proteomes" id="UP000176527">
    <property type="component" value="Unassembled WGS sequence"/>
</dbReference>
<dbReference type="EMBL" id="MFDE01000048">
    <property type="protein sequence ID" value="OGE37223.1"/>
    <property type="molecule type" value="Genomic_DNA"/>
</dbReference>
<dbReference type="SUPFAM" id="SSF48452">
    <property type="entry name" value="TPR-like"/>
    <property type="match status" value="1"/>
</dbReference>
<organism evidence="1 2">
    <name type="scientific">Candidatus Daviesbacteria bacterium RIFCSPHIGHO2_12_FULL_37_11</name>
    <dbReference type="NCBI Taxonomy" id="1797777"/>
    <lineage>
        <taxon>Bacteria</taxon>
        <taxon>Candidatus Daviesiibacteriota</taxon>
    </lineage>
</organism>
<comment type="caution">
    <text evidence="1">The sequence shown here is derived from an EMBL/GenBank/DDBJ whole genome shotgun (WGS) entry which is preliminary data.</text>
</comment>
<dbReference type="AlphaFoldDB" id="A0A1F5K8E7"/>
<dbReference type="InterPro" id="IPR011990">
    <property type="entry name" value="TPR-like_helical_dom_sf"/>
</dbReference>
<dbReference type="Gene3D" id="1.25.40.10">
    <property type="entry name" value="Tetratricopeptide repeat domain"/>
    <property type="match status" value="1"/>
</dbReference>
<evidence type="ECO:0008006" key="3">
    <source>
        <dbReference type="Google" id="ProtNLM"/>
    </source>
</evidence>
<reference evidence="1 2" key="1">
    <citation type="journal article" date="2016" name="Nat. Commun.">
        <title>Thousands of microbial genomes shed light on interconnected biogeochemical processes in an aquifer system.</title>
        <authorList>
            <person name="Anantharaman K."/>
            <person name="Brown C.T."/>
            <person name="Hug L.A."/>
            <person name="Sharon I."/>
            <person name="Castelle C.J."/>
            <person name="Probst A.J."/>
            <person name="Thomas B.C."/>
            <person name="Singh A."/>
            <person name="Wilkins M.J."/>
            <person name="Karaoz U."/>
            <person name="Brodie E.L."/>
            <person name="Williams K.H."/>
            <person name="Hubbard S.S."/>
            <person name="Banfield J.F."/>
        </authorList>
    </citation>
    <scope>NUCLEOTIDE SEQUENCE [LARGE SCALE GENOMIC DNA]</scope>
</reference>
<gene>
    <name evidence="1" type="ORF">A3F00_02350</name>
</gene>
<protein>
    <recommendedName>
        <fullName evidence="3">Tetratricopeptide repeat protein</fullName>
    </recommendedName>
</protein>
<evidence type="ECO:0000313" key="2">
    <source>
        <dbReference type="Proteomes" id="UP000176527"/>
    </source>
</evidence>
<name>A0A1F5K8E7_9BACT</name>
<proteinExistence type="predicted"/>
<sequence length="343" mass="39669">MEIFSEAKANFGYFVARNILERLAPKVNLKYKDSVTLETAKEFEVNNSSFDELADIYYSVVLFNHRNAEEAIESTINLSQQLINLGDFRSSKYYLSKFVPRYLSGIDSYRQYYYLARREEKFAWIADYEIGYKDELNHLSSAKKFLENIPHDLWRNEERSLDSTIMHFAGRAYFGLDNQGFHRGGYIHNAVGYFNYDLEKYRDLRENGNPNPAGEGFNHAWLARCYMNLEDWNTSLRELDTAGVLFDEVSESSKSGLRAHFNFLKGLYELRSANGSVGESIHYFSEAARIWEDLARYPFGAASAHLGLAKTYWKWHKPIDAVRHLKVSVQTNPYVLLRGVPGG</sequence>
<evidence type="ECO:0000313" key="1">
    <source>
        <dbReference type="EMBL" id="OGE37223.1"/>
    </source>
</evidence>
<accession>A0A1F5K8E7</accession>